<feature type="chain" id="PRO_5013994955" description="Aspartate 1-decarboxylase beta chain" evidence="9 13">
    <location>
        <begin position="1"/>
        <end position="24"/>
    </location>
</feature>
<dbReference type="GO" id="GO:0015940">
    <property type="term" value="P:pantothenate biosynthetic process"/>
    <property type="evidence" value="ECO:0007669"/>
    <property type="project" value="UniProtKB-UniRule"/>
</dbReference>
<keyword evidence="6 9" id="KW-0456">Lyase</keyword>
<evidence type="ECO:0000256" key="8">
    <source>
        <dbReference type="ARBA" id="ARBA00023317"/>
    </source>
</evidence>
<comment type="subunit">
    <text evidence="9">Heterooctamer of four alpha and four beta subunits.</text>
</comment>
<dbReference type="GO" id="GO:0005829">
    <property type="term" value="C:cytosol"/>
    <property type="evidence" value="ECO:0007669"/>
    <property type="project" value="TreeGrafter"/>
</dbReference>
<keyword evidence="7 9" id="KW-0704">Schiff base</keyword>
<feature type="binding site" evidence="9 11">
    <location>
        <begin position="73"/>
        <end position="75"/>
    </location>
    <ligand>
        <name>substrate</name>
    </ligand>
</feature>
<dbReference type="SUPFAM" id="SSF50692">
    <property type="entry name" value="ADC-like"/>
    <property type="match status" value="1"/>
</dbReference>
<accession>A0A1S2LRN3</accession>
<evidence type="ECO:0000256" key="11">
    <source>
        <dbReference type="PIRSR" id="PIRSR006246-2"/>
    </source>
</evidence>
<keyword evidence="1 9" id="KW-0963">Cytoplasm</keyword>
<dbReference type="GO" id="GO:0006523">
    <property type="term" value="P:alanine biosynthetic process"/>
    <property type="evidence" value="ECO:0007669"/>
    <property type="project" value="InterPro"/>
</dbReference>
<dbReference type="PIRSF" id="PIRSF006246">
    <property type="entry name" value="Asp_decarbox"/>
    <property type="match status" value="1"/>
</dbReference>
<dbReference type="RefSeq" id="WP_071308950.1">
    <property type="nucleotide sequence ID" value="NZ_MLQR01000016.1"/>
</dbReference>
<evidence type="ECO:0000256" key="6">
    <source>
        <dbReference type="ARBA" id="ARBA00023239"/>
    </source>
</evidence>
<dbReference type="EC" id="4.1.1.11" evidence="9"/>
<keyword evidence="3 9" id="KW-0210">Decarboxylase</keyword>
<gene>
    <name evidence="9" type="primary">panD</name>
    <name evidence="14" type="ORF">BKP37_07325</name>
</gene>
<dbReference type="Pfam" id="PF02261">
    <property type="entry name" value="Asp_decarbox"/>
    <property type="match status" value="1"/>
</dbReference>
<keyword evidence="15" id="KW-1185">Reference proteome</keyword>
<name>A0A1S2LRN3_9BACI</name>
<dbReference type="InterPro" id="IPR003190">
    <property type="entry name" value="Asp_decarbox"/>
</dbReference>
<dbReference type="EMBL" id="MLQR01000016">
    <property type="protein sequence ID" value="OIJ14783.1"/>
    <property type="molecule type" value="Genomic_DNA"/>
</dbReference>
<feature type="modified residue" description="Pyruvic acid (Ser)" evidence="9 12">
    <location>
        <position position="25"/>
    </location>
</feature>
<evidence type="ECO:0000313" key="14">
    <source>
        <dbReference type="EMBL" id="OIJ14783.1"/>
    </source>
</evidence>
<evidence type="ECO:0000256" key="9">
    <source>
        <dbReference type="HAMAP-Rule" id="MF_00446"/>
    </source>
</evidence>
<dbReference type="NCBIfam" id="TIGR00223">
    <property type="entry name" value="panD"/>
    <property type="match status" value="1"/>
</dbReference>
<dbReference type="OrthoDB" id="9803983at2"/>
<comment type="similarity">
    <text evidence="9">Belongs to the PanD family.</text>
</comment>
<dbReference type="PANTHER" id="PTHR21012:SF0">
    <property type="entry name" value="ASPARTATE 1-DECARBOXYLASE"/>
    <property type="match status" value="1"/>
</dbReference>
<reference evidence="14 15" key="1">
    <citation type="submission" date="2016-10" db="EMBL/GenBank/DDBJ databases">
        <title>Draft genome sequences of four alkaliphilic bacteria belonging to the Anaerobacillus genus.</title>
        <authorList>
            <person name="Bassil N.M."/>
            <person name="Lloyd J.R."/>
        </authorList>
    </citation>
    <scope>NUCLEOTIDE SEQUENCE [LARGE SCALE GENOMIC DNA]</scope>
    <source>
        <strain evidence="14 15">DSM 18345</strain>
    </source>
</reference>
<comment type="caution">
    <text evidence="14">The sequence shown here is derived from an EMBL/GenBank/DDBJ whole genome shotgun (WGS) entry which is preliminary data.</text>
</comment>
<comment type="function">
    <text evidence="9">Catalyzes the pyruvoyl-dependent decarboxylation of aspartate to produce beta-alanine.</text>
</comment>
<comment type="PTM">
    <text evidence="9 12">Is synthesized initially as an inactive proenzyme, which is activated by self-cleavage at a specific serine bond to produce a beta-subunit with a hydroxyl group at its C-terminus and an alpha-subunit with a pyruvoyl group at its N-terminus.</text>
</comment>
<dbReference type="PANTHER" id="PTHR21012">
    <property type="entry name" value="ASPARTATE 1-DECARBOXYLASE"/>
    <property type="match status" value="1"/>
</dbReference>
<comment type="pathway">
    <text evidence="9">Cofactor biosynthesis; (R)-pantothenate biosynthesis; beta-alanine from L-aspartate: step 1/1.</text>
</comment>
<evidence type="ECO:0000256" key="13">
    <source>
        <dbReference type="PIRSR" id="PIRSR006246-5"/>
    </source>
</evidence>
<protein>
    <recommendedName>
        <fullName evidence="9">Aspartate 1-decarboxylase</fullName>
        <ecNumber evidence="9">4.1.1.11</ecNumber>
    </recommendedName>
    <alternativeName>
        <fullName evidence="9">Aspartate alpha-decarboxylase</fullName>
    </alternativeName>
    <component>
        <recommendedName>
            <fullName evidence="9">Aspartate 1-decarboxylase beta chain</fullName>
        </recommendedName>
    </component>
    <component>
        <recommendedName>
            <fullName evidence="9">Aspartate 1-decarboxylase alpha chain</fullName>
        </recommendedName>
    </component>
</protein>
<dbReference type="Proteomes" id="UP000179524">
    <property type="component" value="Unassembled WGS sequence"/>
</dbReference>
<evidence type="ECO:0000256" key="7">
    <source>
        <dbReference type="ARBA" id="ARBA00023270"/>
    </source>
</evidence>
<comment type="catalytic activity">
    <reaction evidence="9">
        <text>L-aspartate + H(+) = beta-alanine + CO2</text>
        <dbReference type="Rhea" id="RHEA:19497"/>
        <dbReference type="ChEBI" id="CHEBI:15378"/>
        <dbReference type="ChEBI" id="CHEBI:16526"/>
        <dbReference type="ChEBI" id="CHEBI:29991"/>
        <dbReference type="ChEBI" id="CHEBI:57966"/>
        <dbReference type="EC" id="4.1.1.11"/>
    </reaction>
</comment>
<sequence length="128" mass="14179">MFRHMMKGKIHRARVTEANLNYVGSITIDEDILDEVDMLPNEKVQIVNNNNGARFETYIIPGERGSGVVCLNGAAARLVQEGDVVIIISYGLVSEEDAKNHQPKVAIMNEKNEIIEMLGTEPASTVRI</sequence>
<comment type="cofactor">
    <cofactor evidence="9 10">
        <name>pyruvate</name>
        <dbReference type="ChEBI" id="CHEBI:15361"/>
    </cofactor>
    <text evidence="9 10">Binds 1 pyruvoyl group covalently per subunit.</text>
</comment>
<organism evidence="14 15">
    <name type="scientific">Anaerobacillus alkalilacustris</name>
    <dbReference type="NCBI Taxonomy" id="393763"/>
    <lineage>
        <taxon>Bacteria</taxon>
        <taxon>Bacillati</taxon>
        <taxon>Bacillota</taxon>
        <taxon>Bacilli</taxon>
        <taxon>Bacillales</taxon>
        <taxon>Bacillaceae</taxon>
        <taxon>Anaerobacillus</taxon>
    </lineage>
</organism>
<feature type="active site" description="Schiff-base intermediate with substrate; via pyruvic acid" evidence="9 10">
    <location>
        <position position="25"/>
    </location>
</feature>
<dbReference type="GO" id="GO:0004068">
    <property type="term" value="F:aspartate 1-decarboxylase activity"/>
    <property type="evidence" value="ECO:0007669"/>
    <property type="project" value="UniProtKB-UniRule"/>
</dbReference>
<evidence type="ECO:0000313" key="15">
    <source>
        <dbReference type="Proteomes" id="UP000179524"/>
    </source>
</evidence>
<keyword evidence="4 9" id="KW-0068">Autocatalytic cleavage</keyword>
<evidence type="ECO:0000256" key="2">
    <source>
        <dbReference type="ARBA" id="ARBA00022655"/>
    </source>
</evidence>
<dbReference type="AlphaFoldDB" id="A0A1S2LRN3"/>
<comment type="subcellular location">
    <subcellularLocation>
        <location evidence="9">Cytoplasm</location>
    </subcellularLocation>
</comment>
<dbReference type="UniPathway" id="UPA00028">
    <property type="reaction ID" value="UER00002"/>
</dbReference>
<evidence type="ECO:0000256" key="3">
    <source>
        <dbReference type="ARBA" id="ARBA00022793"/>
    </source>
</evidence>
<evidence type="ECO:0000256" key="4">
    <source>
        <dbReference type="ARBA" id="ARBA00022813"/>
    </source>
</evidence>
<dbReference type="InterPro" id="IPR009010">
    <property type="entry name" value="Asp_de-COase-like_dom_sf"/>
</dbReference>
<evidence type="ECO:0000256" key="12">
    <source>
        <dbReference type="PIRSR" id="PIRSR006246-3"/>
    </source>
</evidence>
<evidence type="ECO:0000256" key="10">
    <source>
        <dbReference type="PIRSR" id="PIRSR006246-1"/>
    </source>
</evidence>
<proteinExistence type="inferred from homology"/>
<evidence type="ECO:0000256" key="5">
    <source>
        <dbReference type="ARBA" id="ARBA00023145"/>
    </source>
</evidence>
<feature type="chain" id="PRO_5013994951" description="Aspartate 1-decarboxylase alpha chain" evidence="9 13">
    <location>
        <begin position="25"/>
        <end position="128"/>
    </location>
</feature>
<keyword evidence="2 9" id="KW-0566">Pantothenate biosynthesis</keyword>
<dbReference type="Gene3D" id="2.40.40.20">
    <property type="match status" value="1"/>
</dbReference>
<feature type="active site" description="Proton donor" evidence="9 10">
    <location>
        <position position="58"/>
    </location>
</feature>
<keyword evidence="5 9" id="KW-0865">Zymogen</keyword>
<evidence type="ECO:0000256" key="1">
    <source>
        <dbReference type="ARBA" id="ARBA00022490"/>
    </source>
</evidence>
<feature type="binding site" evidence="9 11">
    <location>
        <position position="57"/>
    </location>
    <ligand>
        <name>substrate</name>
    </ligand>
</feature>
<dbReference type="CDD" id="cd06919">
    <property type="entry name" value="Asp_decarbox"/>
    <property type="match status" value="1"/>
</dbReference>
<dbReference type="HAMAP" id="MF_00446">
    <property type="entry name" value="PanD"/>
    <property type="match status" value="1"/>
</dbReference>
<keyword evidence="8 9" id="KW-0670">Pyruvate</keyword>